<dbReference type="SUPFAM" id="SSF46689">
    <property type="entry name" value="Homeodomain-like"/>
    <property type="match status" value="1"/>
</dbReference>
<sequence length="208" mass="24097">MATQPTKDKIISSSWELLQELPLTEFSMRKLASRLGMTVSSLYYHFSSKEALFAELIDKASLEIIFPANEKTWQNRLLVYGKNIYAVLESYPNLAQLMMDYPPESENYLRLFDKLLMIVDDLNLTDDRKFYTVNLYLNFIYSSKIDSDRLVEQPEKPLSTVKIPLIQLAPFLDKYWQTESLTSLSSSESFEFGLELIISGIEKMVQTD</sequence>
<name>A0A084ACU4_LACLC</name>
<evidence type="ECO:0000256" key="5">
    <source>
        <dbReference type="PROSITE-ProRule" id="PRU00335"/>
    </source>
</evidence>
<keyword evidence="1" id="KW-0678">Repressor</keyword>
<protein>
    <submittedName>
        <fullName evidence="7">Transcriptional regulator, TetR family</fullName>
    </submittedName>
</protein>
<feature type="DNA-binding region" description="H-T-H motif" evidence="5">
    <location>
        <begin position="27"/>
        <end position="46"/>
    </location>
</feature>
<dbReference type="GO" id="GO:0046677">
    <property type="term" value="P:response to antibiotic"/>
    <property type="evidence" value="ECO:0007669"/>
    <property type="project" value="InterPro"/>
</dbReference>
<dbReference type="GO" id="GO:0000976">
    <property type="term" value="F:transcription cis-regulatory region binding"/>
    <property type="evidence" value="ECO:0007669"/>
    <property type="project" value="TreeGrafter"/>
</dbReference>
<dbReference type="GO" id="GO:0045892">
    <property type="term" value="P:negative regulation of DNA-templated transcription"/>
    <property type="evidence" value="ECO:0007669"/>
    <property type="project" value="InterPro"/>
</dbReference>
<dbReference type="EMBL" id="AZSI01000014">
    <property type="protein sequence ID" value="KEY63123.1"/>
    <property type="molecule type" value="Genomic_DNA"/>
</dbReference>
<dbReference type="SMR" id="A0A084ACU4"/>
<dbReference type="GO" id="GO:0003700">
    <property type="term" value="F:DNA-binding transcription factor activity"/>
    <property type="evidence" value="ECO:0007669"/>
    <property type="project" value="TreeGrafter"/>
</dbReference>
<dbReference type="PROSITE" id="PS50977">
    <property type="entry name" value="HTH_TETR_2"/>
    <property type="match status" value="1"/>
</dbReference>
<evidence type="ECO:0000313" key="7">
    <source>
        <dbReference type="EMBL" id="KEY63123.1"/>
    </source>
</evidence>
<dbReference type="SUPFAM" id="SSF48498">
    <property type="entry name" value="Tetracyclin repressor-like, C-terminal domain"/>
    <property type="match status" value="1"/>
</dbReference>
<evidence type="ECO:0000256" key="2">
    <source>
        <dbReference type="ARBA" id="ARBA00023015"/>
    </source>
</evidence>
<reference evidence="7 8" key="1">
    <citation type="submission" date="2014-06" db="EMBL/GenBank/DDBJ databases">
        <title>Draft genome sequence of the putrescine producing strain Lactococcus lactis subsp cremoris GE214.</title>
        <authorList>
            <person name="Ladero V."/>
            <person name="Linares D.M."/>
            <person name="del Rio B."/>
            <person name="Mayo B."/>
            <person name="Martin M.C."/>
            <person name="Fernandez M."/>
            <person name="Alvarez M.A."/>
        </authorList>
    </citation>
    <scope>NUCLEOTIDE SEQUENCE [LARGE SCALE GENOMIC DNA]</scope>
    <source>
        <strain evidence="7 8">GE214</strain>
    </source>
</reference>
<dbReference type="Pfam" id="PF00440">
    <property type="entry name" value="TetR_N"/>
    <property type="match status" value="1"/>
</dbReference>
<gene>
    <name evidence="7" type="ORF">U725_00802</name>
</gene>
<evidence type="ECO:0000256" key="3">
    <source>
        <dbReference type="ARBA" id="ARBA00023125"/>
    </source>
</evidence>
<dbReference type="AlphaFoldDB" id="A0A084ACU4"/>
<proteinExistence type="predicted"/>
<dbReference type="PRINTS" id="PR00455">
    <property type="entry name" value="HTHTETR"/>
</dbReference>
<dbReference type="InterPro" id="IPR001647">
    <property type="entry name" value="HTH_TetR"/>
</dbReference>
<dbReference type="PRINTS" id="PR00400">
    <property type="entry name" value="TETREPRESSOR"/>
</dbReference>
<dbReference type="PANTHER" id="PTHR30055:SF234">
    <property type="entry name" value="HTH-TYPE TRANSCRIPTIONAL REGULATOR BETI"/>
    <property type="match status" value="1"/>
</dbReference>
<accession>A0A084ACU4</accession>
<dbReference type="PATRIC" id="fig|1415168.3.peg.856"/>
<keyword evidence="4" id="KW-0804">Transcription</keyword>
<evidence type="ECO:0000313" key="8">
    <source>
        <dbReference type="Proteomes" id="UP000028401"/>
    </source>
</evidence>
<feature type="domain" description="HTH tetR-type" evidence="6">
    <location>
        <begin position="4"/>
        <end position="64"/>
    </location>
</feature>
<dbReference type="RefSeq" id="WP_011676462.1">
    <property type="nucleotide sequence ID" value="NZ_AZSI01000014.1"/>
</dbReference>
<dbReference type="Pfam" id="PF02909">
    <property type="entry name" value="TetR_C_1"/>
    <property type="match status" value="1"/>
</dbReference>
<evidence type="ECO:0000256" key="1">
    <source>
        <dbReference type="ARBA" id="ARBA00022491"/>
    </source>
</evidence>
<comment type="caution">
    <text evidence="7">The sequence shown here is derived from an EMBL/GenBank/DDBJ whole genome shotgun (WGS) entry which is preliminary data.</text>
</comment>
<dbReference type="Gene3D" id="1.10.10.60">
    <property type="entry name" value="Homeodomain-like"/>
    <property type="match status" value="1"/>
</dbReference>
<dbReference type="PANTHER" id="PTHR30055">
    <property type="entry name" value="HTH-TYPE TRANSCRIPTIONAL REGULATOR RUTR"/>
    <property type="match status" value="1"/>
</dbReference>
<dbReference type="Gene3D" id="1.10.357.10">
    <property type="entry name" value="Tetracycline Repressor, domain 2"/>
    <property type="match status" value="1"/>
</dbReference>
<dbReference type="InterPro" id="IPR050109">
    <property type="entry name" value="HTH-type_TetR-like_transc_reg"/>
</dbReference>
<dbReference type="InterPro" id="IPR004111">
    <property type="entry name" value="Repressor_TetR_C"/>
</dbReference>
<dbReference type="InterPro" id="IPR009057">
    <property type="entry name" value="Homeodomain-like_sf"/>
</dbReference>
<organism evidence="7 8">
    <name type="scientific">Lactococcus cremoris subsp. cremoris GE214</name>
    <dbReference type="NCBI Taxonomy" id="1415168"/>
    <lineage>
        <taxon>Bacteria</taxon>
        <taxon>Bacillati</taxon>
        <taxon>Bacillota</taxon>
        <taxon>Bacilli</taxon>
        <taxon>Lactobacillales</taxon>
        <taxon>Streptococcaceae</taxon>
        <taxon>Lactococcus</taxon>
        <taxon>Lactococcus cremoris subsp. cremoris</taxon>
    </lineage>
</organism>
<keyword evidence="3 5" id="KW-0238">DNA-binding</keyword>
<dbReference type="Proteomes" id="UP000028401">
    <property type="component" value="Unassembled WGS sequence"/>
</dbReference>
<evidence type="ECO:0000259" key="6">
    <source>
        <dbReference type="PROSITE" id="PS50977"/>
    </source>
</evidence>
<dbReference type="InterPro" id="IPR003012">
    <property type="entry name" value="Tet_transcr_reg_TetR"/>
</dbReference>
<keyword evidence="2" id="KW-0805">Transcription regulation</keyword>
<evidence type="ECO:0000256" key="4">
    <source>
        <dbReference type="ARBA" id="ARBA00023163"/>
    </source>
</evidence>
<dbReference type="InterPro" id="IPR036271">
    <property type="entry name" value="Tet_transcr_reg_TetR-rel_C_sf"/>
</dbReference>